<dbReference type="InterPro" id="IPR050708">
    <property type="entry name" value="T6SS_VgrG/RHS"/>
</dbReference>
<dbReference type="InterPro" id="IPR018392">
    <property type="entry name" value="LysM"/>
</dbReference>
<keyword evidence="3" id="KW-0472">Membrane</keyword>
<dbReference type="Gene3D" id="2.180.10.10">
    <property type="entry name" value="RHS repeat-associated core"/>
    <property type="match status" value="9"/>
</dbReference>
<dbReference type="RefSeq" id="WP_274396658.1">
    <property type="nucleotide sequence ID" value="NZ_CP082213.1"/>
</dbReference>
<evidence type="ECO:0000313" key="5">
    <source>
        <dbReference type="EMBL" id="WDM71494.1"/>
    </source>
</evidence>
<dbReference type="PANTHER" id="PTHR32305:SF15">
    <property type="entry name" value="PROTEIN RHSA-RELATED"/>
    <property type="match status" value="1"/>
</dbReference>
<keyword evidence="1" id="KW-0677">Repeat</keyword>
<gene>
    <name evidence="5" type="ORF">K6978_19590</name>
</gene>
<evidence type="ECO:0000256" key="3">
    <source>
        <dbReference type="SAM" id="Phobius"/>
    </source>
</evidence>
<name>A0ABY7YC94_9XANT</name>
<dbReference type="InterPro" id="IPR056823">
    <property type="entry name" value="TEN-like_YD-shell"/>
</dbReference>
<accession>A0ABY7YC94</accession>
<keyword evidence="3" id="KW-1133">Transmembrane helix</keyword>
<dbReference type="InterPro" id="IPR031325">
    <property type="entry name" value="RHS_repeat"/>
</dbReference>
<feature type="domain" description="LysM" evidence="4">
    <location>
        <begin position="3716"/>
        <end position="3763"/>
    </location>
</feature>
<evidence type="ECO:0000256" key="1">
    <source>
        <dbReference type="ARBA" id="ARBA00022737"/>
    </source>
</evidence>
<feature type="transmembrane region" description="Helical" evidence="3">
    <location>
        <begin position="3804"/>
        <end position="3823"/>
    </location>
</feature>
<evidence type="ECO:0000313" key="6">
    <source>
        <dbReference type="Proteomes" id="UP001214201"/>
    </source>
</evidence>
<dbReference type="Pfam" id="PF25023">
    <property type="entry name" value="TEN_YD-shell"/>
    <property type="match status" value="2"/>
</dbReference>
<proteinExistence type="predicted"/>
<dbReference type="PROSITE" id="PS51782">
    <property type="entry name" value="LYSM"/>
    <property type="match status" value="1"/>
</dbReference>
<feature type="region of interest" description="Disordered" evidence="2">
    <location>
        <begin position="2264"/>
        <end position="2283"/>
    </location>
</feature>
<evidence type="ECO:0000259" key="4">
    <source>
        <dbReference type="PROSITE" id="PS51782"/>
    </source>
</evidence>
<reference evidence="5 6" key="1">
    <citation type="submission" date="2021-08" db="EMBL/GenBank/DDBJ databases">
        <title>Genome sequences of Xanthomonas cucurbitae isolates from 5 Midwestern US states.</title>
        <authorList>
            <person name="Hind S.R."/>
        </authorList>
    </citation>
    <scope>NUCLEOTIDE SEQUENCE [LARGE SCALE GENOMIC DNA]</scope>
    <source>
        <strain evidence="5 6">OH_261</strain>
    </source>
</reference>
<keyword evidence="3" id="KW-0812">Transmembrane</keyword>
<dbReference type="PANTHER" id="PTHR32305">
    <property type="match status" value="1"/>
</dbReference>
<dbReference type="EMBL" id="CP082214">
    <property type="protein sequence ID" value="WDM71494.1"/>
    <property type="molecule type" value="Genomic_DNA"/>
</dbReference>
<protein>
    <submittedName>
        <fullName evidence="5">LysM domain protein</fullName>
    </submittedName>
</protein>
<dbReference type="InterPro" id="IPR006530">
    <property type="entry name" value="YD"/>
</dbReference>
<dbReference type="InterPro" id="IPR036779">
    <property type="entry name" value="LysM_dom_sf"/>
</dbReference>
<organism evidence="5 6">
    <name type="scientific">Xanthomonas cucurbitae</name>
    <dbReference type="NCBI Taxonomy" id="56453"/>
    <lineage>
        <taxon>Bacteria</taxon>
        <taxon>Pseudomonadati</taxon>
        <taxon>Pseudomonadota</taxon>
        <taxon>Gammaproteobacteria</taxon>
        <taxon>Lysobacterales</taxon>
        <taxon>Lysobacteraceae</taxon>
        <taxon>Xanthomonas</taxon>
    </lineage>
</organism>
<dbReference type="CDD" id="cd00118">
    <property type="entry name" value="LysM"/>
    <property type="match status" value="1"/>
</dbReference>
<dbReference type="Pfam" id="PF01476">
    <property type="entry name" value="LysM"/>
    <property type="match status" value="1"/>
</dbReference>
<dbReference type="Gene3D" id="3.10.350.10">
    <property type="entry name" value="LysM domain"/>
    <property type="match status" value="1"/>
</dbReference>
<dbReference type="NCBIfam" id="TIGR01643">
    <property type="entry name" value="YD_repeat_2x"/>
    <property type="match status" value="12"/>
</dbReference>
<feature type="region of interest" description="Disordered" evidence="2">
    <location>
        <begin position="2909"/>
        <end position="2937"/>
    </location>
</feature>
<dbReference type="Proteomes" id="UP001214201">
    <property type="component" value="Chromosome"/>
</dbReference>
<dbReference type="Gene3D" id="2.60.120.260">
    <property type="entry name" value="Galactose-binding domain-like"/>
    <property type="match status" value="2"/>
</dbReference>
<keyword evidence="6" id="KW-1185">Reference proteome</keyword>
<dbReference type="Gene3D" id="3.90.930.1">
    <property type="match status" value="1"/>
</dbReference>
<sequence length="4440" mass="480476">MVAVFTGNGLGLFDSSLATLGATTGGAASLGQGRDRQYVNVAQGNLVLQAADEHLNFRGLSVGLNRTYNSLGQLSDVGADGWLTGFERKVGLVDTLNAAGSRVRLQQGDGTTTEFQYDTATRRYVSTAGTGAHDTLAWDAGSRTWTLTEGSTRRQELFADHADASLQGRLLRIQSGQSDANGPARFDVLYDAAGRVVEVRAGTGDSVADGLLFAYDSAGRLVGLSTRENGLVLTQVQYAYDARGRLQAVVTDLTPQVASDNTWDASVPGNNDGLRFRTEYAYVGDGLQVASVRQSDGYVASYTYRVDGRLASATYGEGSSAQTTRFSYDVSGRTTDVADASGSTWSYGYDAQGQLIRQLAPAVDGQRDVTEFSYDTAGNLVQSVRSRGAQVLSRSDYRYDQNGNRTWEWDGEGRGTLRTYTATNQLASETTYTDPDVGRTGVETLGDNTVKRYVYDSLDRLRFTVNAYGGVTEFQYGTNGNGIGLQSLRTVYDGGDGYARFTGSMASDTIEADLAQWAQQHQAVANLSTYQYDARGQLVLSVEYSQTNASGVGVLNALARVTRYTYDAQGLLRQQIALHAPPAAAINLAVAASAASEVIDYAYDGMGRLLSTLRRGGGTSAASAQSDPAGFDASTQQTTYTYLDAQRQLRTTYDSGLIRVETHDEQGRTVSVQDTGVVNGGAQVRTSRNVYDALGRLRASQDATGARQYFFYDDKGRLTGTVDATGALIVMVYDGADNRVRATAYANRLDTSGWLSGETVVPTTLADLTVVADAGRDRTTRYGYDAGGLLVSMTDPSGQVERYAYDAKKNLVRVTAGEGEAQRITRHFYNALAQKEATLDAEGYLVRLVYGYSGQLLGEVRYSTQVAQALREKTLWDLVPPATASDQKTTHFYDGLGERIGTLDAEGYLTRIFNRQNQNAKDTNRAKVALSEVYRDAPLDTLWAAIPTSVYGRKDVVLQREVYDAFAQKISDVAYGDYATLADFQSTDYSYDEAGRLVAARAVEPAGTTVVSARRYDVFGNVIGELGGVGAAQLTAGMSQTQIQGIYAAWGTSSRYDAADRLIEQTDAQGAKTWLIRDQAGRVRYTVKGLRDDAGLVNGTGEVVETRYDAFGEVTEQIAYGTRVVLPAAATADQVGQVLGALRYVQSRDARTAMEYDRNGRVLAQTDALGTLTRYRYDAFGQKIATERAAGATLATTTRYSYDRRGLLTSSVADADGFGLTNRLQRDAFGRIATAIDARGNTTTYAYDRLNRQTATTVWVDGIGNTSSIEYDGLSRVTKRIDARGNATTYVYDDVIDSVKVVTAEGRVSESFYDARGRLVRTLDGADTRYGYDADGHRVSVSDQNADHSLDYRYDAAGRLVWDGRKGVAYGYDAVGRLTRKTEGNAAAGETVRVTRYEYDALGRMVKTIEPDGMVTLMRYDVAGNLIETVMDPDHLQLRTTYAWDVLGHQLSVVQAAGTDAATETRYAYDTAGRKISETRSPGGLNLTTRYVYDQNGNVVAQTDASGRTQRFVYDSANRLRFSVDAAGGATAFTYDAAGRLTSERHYAQTLDLAGAGDVLDSGWVQSRLSPQDARDQQQYTVYDRDGLVSASIDGAGGVVAYLRDRFGRVAKETRYAIPLALSASRIVELQQGTVGLSALAPQATPERDRVTWQVYDNSGYLAFTIDGTGAVVQYINDAYESDRLHAKRAYAMWVPLEAQVDVALASGATKTMSVIDLLNGAGGYEILFDNIGRVLDDPSIDWSGTREVAYFYDTAGRVRYEVTRTGASDNATREYVYDASGRLTKQIDYGFTIQQSADSSYTFADETTESVGQKLAAQLEVWNGTQAAPFRTTTFLYDSAGRRVYTIDPSGAVARMFLDSGGRVVAQRTYQARINTLPASAQALDAVLDSTQAGPTSWRQTQSAYDAAGRLVRQTDALGSTETYSYDGAGHLLSRQDRNGAVWTYSYDAAGNKTAQFSPAVTVAAADASGVVTSTQRSIATRYIYDGQGNVTSMIEDADGGRPRITRYEYDSRGHQIRTIFPDAGRLNAAGELVASGQSATVEITYDAFGNAIMQKDVSGKYSYKAYDNQGRLTYEVDAEGYVTSYAYTAFGEQWRLTRHAYMANIPTDRPDTNPESIDRNLQWMNSTGDRTVYTFYDRAGRKSSVGTMPTFGGGAALSRASDEMQITSWHQYPSEQDMEWGATSRTMFYYDAFGNLRKQAVLLNRDQSDENIDLGYGTYAVTYHLYDANGREVRRTDAEGYVTTYEYTATGQLAKQTEYAVPVTGPGPRDLNDVSPSENDRSTTYAYDALGRKISETVTRRAQDRFGTESVGPLVNTYTYDSEGRLTQSRINNQILNMAYDALGRMVLTREAVRDAISAAAPGLLASGEFAGIDDPKLYQDVLPTTTMRYDAFGNLVEQSSGADGANWVTQTFRYDWQGRNVWQRDVLGNELTRTFDAADRVLEERRKIGYATFSQSEGGKFSYTWKAAAELGEWAWFSTRYSYDNIGRQNVKQSFRESFVSNQSLGEVVEASERVQYNAFGEIEAKNTRNASWDMDQTTRYQYDDRGNVEWTNADGVERSFTHDAGNRQISESHLVGSSDGDANAGWLVRSSMDLDRLGRVVKRTRTAHDQNGNATDSVTQHTYDRWGNQIRVRDAKGNETSFAYNDANQLISQTAPEVKVVSASGVTTFERPVMRWFYDAMGQLVGTRDANGNGRRYQYDIRGRMTSEEDATGGIKRYRYDALGRQTLSSDADGTLTLKQVDAAGRVVSVWADNGNKTDGQRSWQEMERYVLDQDGNRLVSIDSTGKVTKASYDSQGRMIRSESATGVVMEYAYDLRGNKIMERNALARSNRENSAEGWNWRFDREGEQVYLDEKTWKYDAFDRVIDHNDLSGLDYDYTYDPQSGQLLSVSISNRPSGFTAFRASSQMEQAPEFPGDPGDPGDPEPPTPPVVESQRNYVYNADGLIARIEEPSASRDPATGAQRINATRYAYDANGNRTLEETTSYDANNQLLQIATRTSYDAHNRIERVIQDDLVAQRRLLDVRYSYDAVGNRRLVEMGSAFNPAGEQPSNASFEDGNRGWTSGEGWVISQRGAGGAATTGTWGAEFKGSNNGPQSITNNKRVAVSAGQTITASAMIQQGASDAGAANARVLVIWYDAAGTMLPGGDGKSWSSGNLVTSGSDGNWGKSELTTTVPPGAAFMAIGGSASKGINANSLWMDDFQWTIGPIPNPAPINAGMEQGSSNWDLGEGWTIGQEGANGDAFTGTFSAQFNGSNSGPKTITNQERVPVVPGKRVTASVMVQQGASSAGDASAQVLIVWYDADGNMLPGGLGSSWSSGNVVDSGSDGRWHQSSVTATVPPGAAFMTIGASALKGAGGDPLWVDDFQWTYTPVEPGIKELPVDKAYWFEYDKENRVTVSNGVLQDGQIVVANDDTSSLQSYDADGKVALRQSYDNGVLKRQQLFYDDQGRVVRIVQTLPDGVTRLLETSRYDSSGRLLERRQYADDGSAKRIDASSYDADGRLISQSAYGIPMGGVYQPVDEDGNPLPLPDDGLEGLQLLSVVNYQDGTLATGYDAAGRLRGYRYSLVRNEQGSGMTTPEGYTHTYRYTYQGAETYLTQQVTGTSTHRDFKTSNSTSTFDAWGKLLSVRENTPGGKVDDRLRYFTMDAEGNILRRTEGTFEGGRFTQDDAERLRTEQYAFANGQYVAAGRFDGKTDVLGQMNAYASTDVGTYKVTVQAGDTLRGLAQRLYGNSNLWYVLAEANAIDDDSGLVAGATLNVPDVKANTNDATTFKPFNASEAVGSTTPSLPFIPKPPEAGCGTLGMIIMVVVAVVVTYFTAGATSGYFAAAFGAASSTAGAVAASAATYAVAGAAGSIASQGVGSAMGQTSFSWRNVAASALASGATAGVSTAVSASVGPVVGAVSTAAVGNVSNYLANRLVGNEASFSWRSVAASAVTAGITQKLAPTIAQSIGVDTMKYGQSTVAGITGGVVSAAVRRGSIDYTDLAVDAFSNVLVNSLTQTSSSSLFDPDTAVASENGGGAPGRYVRDRNGDLTLDTVEVRATRSNISSIQVRGSDQELRDQALMRAVGAQTVENIRADRRRSNAIDVGAFQRSNALDIGGINAARMAPSTVRPLAPMPINPEAITIEPNSISGWEVSGSFVEGVGNAFIGIGREVVDTPLRVGDMALAAAAVTTNLFRDEGDYWLPEMSSGMARDYERSGQTWDQFSLDHNPLYAATVGLGTAIGNGAGAAIVDNDYRPLANLGGEFAGGLLVGKGMSRYGSYGVMFDDIGASGLGRSQAGSVGVQFGSLTDRVERVSSRPQWLQRLDAGNAFNSERASAYSYNEIYINRPGGSGYYRLDSYSPATGEIVSRKFTQFADIKPQTALGYVNEIPAKYPVGGVIADVPSSGLLSGQILRGQYILEVPVQVRPIPPFVLDGANRAGVLIRDVNGRIY</sequence>
<dbReference type="SMART" id="SM00257">
    <property type="entry name" value="LysM"/>
    <property type="match status" value="1"/>
</dbReference>
<evidence type="ECO:0000256" key="2">
    <source>
        <dbReference type="SAM" id="MobiDB-lite"/>
    </source>
</evidence>
<feature type="transmembrane region" description="Helical" evidence="3">
    <location>
        <begin position="3830"/>
        <end position="3854"/>
    </location>
</feature>
<dbReference type="Pfam" id="PF05593">
    <property type="entry name" value="RHS_repeat"/>
    <property type="match status" value="9"/>
</dbReference>